<dbReference type="InterPro" id="IPR011256">
    <property type="entry name" value="Reg_factor_effector_dom_sf"/>
</dbReference>
<name>A0A7W4UZ32_LEIAQ</name>
<organism evidence="2 3">
    <name type="scientific">Leifsonia aquatica</name>
    <name type="common">Corynebacterium aquaticum</name>
    <dbReference type="NCBI Taxonomy" id="144185"/>
    <lineage>
        <taxon>Bacteria</taxon>
        <taxon>Bacillati</taxon>
        <taxon>Actinomycetota</taxon>
        <taxon>Actinomycetes</taxon>
        <taxon>Micrococcales</taxon>
        <taxon>Microbacteriaceae</taxon>
        <taxon>Leifsonia</taxon>
    </lineage>
</organism>
<accession>A0A7W4UZ32</accession>
<dbReference type="RefSeq" id="WP_021756912.1">
    <property type="nucleotide sequence ID" value="NZ_JACHVP010000005.1"/>
</dbReference>
<evidence type="ECO:0000313" key="3">
    <source>
        <dbReference type="Proteomes" id="UP000538196"/>
    </source>
</evidence>
<dbReference type="SMART" id="SM00871">
    <property type="entry name" value="AraC_E_bind"/>
    <property type="match status" value="1"/>
</dbReference>
<evidence type="ECO:0000313" key="2">
    <source>
        <dbReference type="EMBL" id="MBB2968924.1"/>
    </source>
</evidence>
<sequence length="168" mass="18587">MRTGELDVVSGPELQSRPAVPTLGIRETVPFRTMLSNRDRLLAELIAWLDEHGVEPAGPFFLRLHVVDMSDQMQIEVGVAGSSDATDDRVQAGVLPAGDYAVLAYRAKSMAANRALHAWVQEQGLQLDTRPDPGGEAFASRCEIYLTDPRTEPRKTRWVVELAFLTRS</sequence>
<evidence type="ECO:0000259" key="1">
    <source>
        <dbReference type="SMART" id="SM00871"/>
    </source>
</evidence>
<gene>
    <name evidence="2" type="ORF">FHX33_003706</name>
</gene>
<dbReference type="Pfam" id="PF06445">
    <property type="entry name" value="GyrI-like"/>
    <property type="match status" value="1"/>
</dbReference>
<dbReference type="Proteomes" id="UP000538196">
    <property type="component" value="Unassembled WGS sequence"/>
</dbReference>
<reference evidence="2 3" key="1">
    <citation type="submission" date="2020-08" db="EMBL/GenBank/DDBJ databases">
        <title>Sequencing the genomes of 1000 actinobacteria strains.</title>
        <authorList>
            <person name="Klenk H.-P."/>
        </authorList>
    </citation>
    <scope>NUCLEOTIDE SEQUENCE [LARGE SCALE GENOMIC DNA]</scope>
    <source>
        <strain evidence="2 3">DSM 20146</strain>
    </source>
</reference>
<dbReference type="InterPro" id="IPR029442">
    <property type="entry name" value="GyrI-like"/>
</dbReference>
<dbReference type="Gene3D" id="3.20.80.10">
    <property type="entry name" value="Regulatory factor, effector binding domain"/>
    <property type="match status" value="1"/>
</dbReference>
<feature type="domain" description="AraC effector-binding" evidence="1">
    <location>
        <begin position="10"/>
        <end position="167"/>
    </location>
</feature>
<dbReference type="EMBL" id="JACHVP010000005">
    <property type="protein sequence ID" value="MBB2968924.1"/>
    <property type="molecule type" value="Genomic_DNA"/>
</dbReference>
<dbReference type="AlphaFoldDB" id="A0A7W4UZ32"/>
<comment type="caution">
    <text evidence="2">The sequence shown here is derived from an EMBL/GenBank/DDBJ whole genome shotgun (WGS) entry which is preliminary data.</text>
</comment>
<keyword evidence="3" id="KW-1185">Reference proteome</keyword>
<dbReference type="SUPFAM" id="SSF55136">
    <property type="entry name" value="Probable bacterial effector-binding domain"/>
    <property type="match status" value="1"/>
</dbReference>
<proteinExistence type="predicted"/>
<protein>
    <submittedName>
        <fullName evidence="2">Effector-binding domain-containing protein</fullName>
    </submittedName>
</protein>
<dbReference type="InterPro" id="IPR010499">
    <property type="entry name" value="AraC_E-bd"/>
</dbReference>